<comment type="caution">
    <text evidence="2">The sequence shown here is derived from an EMBL/GenBank/DDBJ whole genome shotgun (WGS) entry which is preliminary data.</text>
</comment>
<dbReference type="AlphaFoldDB" id="A0AA40AT17"/>
<reference evidence="2" key="1">
    <citation type="submission" date="2023-06" db="EMBL/GenBank/DDBJ databases">
        <title>Genome-scale phylogeny and comparative genomics of the fungal order Sordariales.</title>
        <authorList>
            <consortium name="Lawrence Berkeley National Laboratory"/>
            <person name="Hensen N."/>
            <person name="Bonometti L."/>
            <person name="Westerberg I."/>
            <person name="Brannstrom I.O."/>
            <person name="Guillou S."/>
            <person name="Cros-Aarteil S."/>
            <person name="Calhoun S."/>
            <person name="Haridas S."/>
            <person name="Kuo A."/>
            <person name="Mondo S."/>
            <person name="Pangilinan J."/>
            <person name="Riley R."/>
            <person name="Labutti K."/>
            <person name="Andreopoulos B."/>
            <person name="Lipzen A."/>
            <person name="Chen C."/>
            <person name="Yanf M."/>
            <person name="Daum C."/>
            <person name="Ng V."/>
            <person name="Clum A."/>
            <person name="Steindorff A."/>
            <person name="Ohm R."/>
            <person name="Martin F."/>
            <person name="Silar P."/>
            <person name="Natvig D."/>
            <person name="Lalanne C."/>
            <person name="Gautier V."/>
            <person name="Ament-Velasquez S.L."/>
            <person name="Kruys A."/>
            <person name="Hutchinson M.I."/>
            <person name="Powell A.J."/>
            <person name="Barry K."/>
            <person name="Miller A.N."/>
            <person name="Grigoriev I.V."/>
            <person name="Debuchy R."/>
            <person name="Gladieux P."/>
            <person name="Thoren M.H."/>
            <person name="Johannesson H."/>
        </authorList>
    </citation>
    <scope>NUCLEOTIDE SEQUENCE</scope>
    <source>
        <strain evidence="2">CBS 540.89</strain>
    </source>
</reference>
<feature type="region of interest" description="Disordered" evidence="1">
    <location>
        <begin position="63"/>
        <end position="126"/>
    </location>
</feature>
<sequence>MQPFALLPTAALPTVPPRPFPFQHSLMIPRTNSYRSERADKVGDDIVDIKLPTVGEETLEDLGADAEADGADAEGEVEGASAGGVDYPVEGEGEEEEGEEVEGFVVEGEGGGELEGGEAGVGGEEG</sequence>
<evidence type="ECO:0000256" key="1">
    <source>
        <dbReference type="SAM" id="MobiDB-lite"/>
    </source>
</evidence>
<protein>
    <submittedName>
        <fullName evidence="2">Uncharacterized protein</fullName>
    </submittedName>
</protein>
<evidence type="ECO:0000313" key="2">
    <source>
        <dbReference type="EMBL" id="KAK0721478.1"/>
    </source>
</evidence>
<feature type="compositionally biased region" description="Low complexity" evidence="1">
    <location>
        <begin position="78"/>
        <end position="88"/>
    </location>
</feature>
<name>A0AA40AT17_9PEZI</name>
<feature type="compositionally biased region" description="Acidic residues" evidence="1">
    <location>
        <begin position="63"/>
        <end position="77"/>
    </location>
</feature>
<feature type="compositionally biased region" description="Acidic residues" evidence="1">
    <location>
        <begin position="89"/>
        <end position="102"/>
    </location>
</feature>
<evidence type="ECO:0000313" key="3">
    <source>
        <dbReference type="Proteomes" id="UP001172159"/>
    </source>
</evidence>
<gene>
    <name evidence="2" type="ORF">B0T21DRAFT_351428</name>
</gene>
<keyword evidence="3" id="KW-1185">Reference proteome</keyword>
<dbReference type="Proteomes" id="UP001172159">
    <property type="component" value="Unassembled WGS sequence"/>
</dbReference>
<proteinExistence type="predicted"/>
<organism evidence="2 3">
    <name type="scientific">Apiosordaria backusii</name>
    <dbReference type="NCBI Taxonomy" id="314023"/>
    <lineage>
        <taxon>Eukaryota</taxon>
        <taxon>Fungi</taxon>
        <taxon>Dikarya</taxon>
        <taxon>Ascomycota</taxon>
        <taxon>Pezizomycotina</taxon>
        <taxon>Sordariomycetes</taxon>
        <taxon>Sordariomycetidae</taxon>
        <taxon>Sordariales</taxon>
        <taxon>Lasiosphaeriaceae</taxon>
        <taxon>Apiosordaria</taxon>
    </lineage>
</organism>
<accession>A0AA40AT17</accession>
<feature type="compositionally biased region" description="Gly residues" evidence="1">
    <location>
        <begin position="117"/>
        <end position="126"/>
    </location>
</feature>
<dbReference type="EMBL" id="JAUKTV010000012">
    <property type="protein sequence ID" value="KAK0721478.1"/>
    <property type="molecule type" value="Genomic_DNA"/>
</dbReference>